<keyword evidence="3" id="KW-1185">Reference proteome</keyword>
<protein>
    <recommendedName>
        <fullName evidence="4">UvrD-like helicase C-terminal domain-containing protein</fullName>
    </recommendedName>
</protein>
<gene>
    <name evidence="2" type="ORF">GCM10022383_10470</name>
</gene>
<comment type="caution">
    <text evidence="2">The sequence shown here is derived from an EMBL/GenBank/DDBJ whole genome shotgun (WGS) entry which is preliminary data.</text>
</comment>
<dbReference type="InterPro" id="IPR027417">
    <property type="entry name" value="P-loop_NTPase"/>
</dbReference>
<accession>A0ABP7N093</accession>
<name>A0ABP7N093_9MICO</name>
<dbReference type="Proteomes" id="UP001501591">
    <property type="component" value="Unassembled WGS sequence"/>
</dbReference>
<dbReference type="RefSeq" id="WP_344818471.1">
    <property type="nucleotide sequence ID" value="NZ_BAABCP010000001.1"/>
</dbReference>
<evidence type="ECO:0000313" key="3">
    <source>
        <dbReference type="Proteomes" id="UP001501591"/>
    </source>
</evidence>
<feature type="compositionally biased region" description="Pro residues" evidence="1">
    <location>
        <begin position="48"/>
        <end position="66"/>
    </location>
</feature>
<dbReference type="SUPFAM" id="SSF52540">
    <property type="entry name" value="P-loop containing nucleoside triphosphate hydrolases"/>
    <property type="match status" value="1"/>
</dbReference>
<evidence type="ECO:0000313" key="2">
    <source>
        <dbReference type="EMBL" id="GAA3933858.1"/>
    </source>
</evidence>
<sequence length="128" mass="14042">MAAEHFSKEERWLRDRLRVQADEQPAGIGRVDAGAAPVTVERAVPQASPQPVPQPPAPLPPAPLPKAPPGRVRWGSIFKYKGLDAEAVILTDIGDEAMTFVRGKGLDWFDLLYVGLTRARYRCVVVSN</sequence>
<feature type="region of interest" description="Disordered" evidence="1">
    <location>
        <begin position="39"/>
        <end position="66"/>
    </location>
</feature>
<proteinExistence type="predicted"/>
<dbReference type="EMBL" id="BAABCP010000001">
    <property type="protein sequence ID" value="GAA3933858.1"/>
    <property type="molecule type" value="Genomic_DNA"/>
</dbReference>
<evidence type="ECO:0000256" key="1">
    <source>
        <dbReference type="SAM" id="MobiDB-lite"/>
    </source>
</evidence>
<evidence type="ECO:0008006" key="4">
    <source>
        <dbReference type="Google" id="ProtNLM"/>
    </source>
</evidence>
<reference evidence="3" key="1">
    <citation type="journal article" date="2019" name="Int. J. Syst. Evol. Microbiol.">
        <title>The Global Catalogue of Microorganisms (GCM) 10K type strain sequencing project: providing services to taxonomists for standard genome sequencing and annotation.</title>
        <authorList>
            <consortium name="The Broad Institute Genomics Platform"/>
            <consortium name="The Broad Institute Genome Sequencing Center for Infectious Disease"/>
            <person name="Wu L."/>
            <person name="Ma J."/>
        </authorList>
    </citation>
    <scope>NUCLEOTIDE SEQUENCE [LARGE SCALE GENOMIC DNA]</scope>
    <source>
        <strain evidence="3">JCM 17024</strain>
    </source>
</reference>
<organism evidence="2 3">
    <name type="scientific">Microbacterium soli</name>
    <dbReference type="NCBI Taxonomy" id="446075"/>
    <lineage>
        <taxon>Bacteria</taxon>
        <taxon>Bacillati</taxon>
        <taxon>Actinomycetota</taxon>
        <taxon>Actinomycetes</taxon>
        <taxon>Micrococcales</taxon>
        <taxon>Microbacteriaceae</taxon>
        <taxon>Microbacterium</taxon>
    </lineage>
</organism>
<dbReference type="Gene3D" id="3.40.50.300">
    <property type="entry name" value="P-loop containing nucleotide triphosphate hydrolases"/>
    <property type="match status" value="1"/>
</dbReference>